<keyword evidence="2" id="KW-0175">Coiled coil</keyword>
<evidence type="ECO:0000256" key="1">
    <source>
        <dbReference type="PROSITE-ProRule" id="PRU00339"/>
    </source>
</evidence>
<name>A0A2A6EEE8_PREIN</name>
<dbReference type="RefSeq" id="WP_097550478.1">
    <property type="nucleotide sequence ID" value="NZ_NSLY01000021.1"/>
</dbReference>
<evidence type="ECO:0000256" key="2">
    <source>
        <dbReference type="SAM" id="Coils"/>
    </source>
</evidence>
<dbReference type="SMART" id="SM00028">
    <property type="entry name" value="TPR"/>
    <property type="match status" value="6"/>
</dbReference>
<dbReference type="NCBIfam" id="NF047558">
    <property type="entry name" value="TPR_END_plus"/>
    <property type="match status" value="1"/>
</dbReference>
<dbReference type="Gene3D" id="1.25.40.10">
    <property type="entry name" value="Tetratricopeptide repeat domain"/>
    <property type="match status" value="5"/>
</dbReference>
<dbReference type="InterPro" id="IPR053277">
    <property type="entry name" value="Endomembrane_traffic_mod"/>
</dbReference>
<dbReference type="AlphaFoldDB" id="A0A2A6EEE8"/>
<reference evidence="3 4" key="1">
    <citation type="submission" date="2017-09" db="EMBL/GenBank/DDBJ databases">
        <title>Phase variable restriction modification systems are present in the genome sequences of periodontal pathogens Prevotella intermedia, Tannerella forsythia and Porphyromonas gingivalis.</title>
        <authorList>
            <person name="Haigh R.D."/>
            <person name="Crawford L."/>
            <person name="Ralph J."/>
            <person name="Wanford J."/>
            <person name="Vartoukian S.R."/>
            <person name="Hijazib K."/>
            <person name="Wade W."/>
            <person name="Oggioni M.R."/>
        </authorList>
    </citation>
    <scope>NUCLEOTIDE SEQUENCE [LARGE SCALE GENOMIC DNA]</scope>
    <source>
        <strain evidence="3 4">WW2834</strain>
    </source>
</reference>
<proteinExistence type="predicted"/>
<dbReference type="EMBL" id="NSLY01000021">
    <property type="protein sequence ID" value="PDP59883.1"/>
    <property type="molecule type" value="Genomic_DNA"/>
</dbReference>
<comment type="caution">
    <text evidence="3">The sequence shown here is derived from an EMBL/GenBank/DDBJ whole genome shotgun (WGS) entry which is preliminary data.</text>
</comment>
<dbReference type="Pfam" id="PF06552">
    <property type="entry name" value="TOM20_plant"/>
    <property type="match status" value="1"/>
</dbReference>
<dbReference type="Pfam" id="PF13414">
    <property type="entry name" value="TPR_11"/>
    <property type="match status" value="1"/>
</dbReference>
<dbReference type="PANTHER" id="PTHR45005">
    <property type="match status" value="1"/>
</dbReference>
<dbReference type="PANTHER" id="PTHR45005:SF2">
    <property type="entry name" value="PROTEIN HLB1"/>
    <property type="match status" value="1"/>
</dbReference>
<sequence>MINIPSELKKAIEADDLVLFIGAGLSWDLKNTDNESLEGWGKMVKSITSHLNEKGDIKDELKQSCDALEPIKALEKLETEGINRGQIGEFVKHYFRLGKENDLSFHKKLFSLSTKIITTNYDRAFEKAIPELQEIKAYKTKKYELNSLKKDPIFLFKLHGCIEHLDSMVLFPSDYDKLYKSEGREAKHALYALRNLIFNKTFLFIGTGLGDPQINGIFKEINRIQGIYNQKHYIITDKPLEDSLNFLTSIKVASYTEIPEVIDQLLEIKQVAEAKKSSQEKMLLEQLKESKKNITSLTKKLAKVKNENERQQLLLEREANSHIYIGLKHHLVGEYIDASKEYKVATELKPKSHEAYNNWGNALSDLAWIKSGIEAEELYNESLEKYQQAIQIKPNLHEAYYNWGSTLIRLAQIKSNIESEGLYNTAFEKYQQTTEINPNYYEAYNNWGVALNDLARTKSGIAAEILYNESLKKYQQAIQIKPDLHEAYYNWGNALSELARTKFGTAAEAVYNESFEKYQQATLIKPDLHEAYYNWGNALSDLAQTKSGITAETLYNESFKKYQQATQIKPNFHEAYNNWGNTLSDLAQIKSGIEAEALYRESFEKYHQAILIKSGYHEAYNNWGIALNDLAQIKSGMAAGALYWESFEKYQQATQIKPDFYEAYYNWGVALTELAQLKFGSEAEKLYNEAFENYQQAIKNGGDFYNLACLYAVRNKKEEALEYLERSLSRHDVSVEIVEKDKDWDGLRDDSDFKRILSNMKG</sequence>
<dbReference type="Pfam" id="PF13289">
    <property type="entry name" value="SIR2_2"/>
    <property type="match status" value="1"/>
</dbReference>
<evidence type="ECO:0000313" key="3">
    <source>
        <dbReference type="EMBL" id="PDP59883.1"/>
    </source>
</evidence>
<accession>A0A2A6EEE8</accession>
<dbReference type="SUPFAM" id="SSF48452">
    <property type="entry name" value="TPR-like"/>
    <property type="match status" value="3"/>
</dbReference>
<dbReference type="Proteomes" id="UP000219058">
    <property type="component" value="Unassembled WGS sequence"/>
</dbReference>
<dbReference type="InterPro" id="IPR019734">
    <property type="entry name" value="TPR_rpt"/>
</dbReference>
<feature type="repeat" description="TPR" evidence="1">
    <location>
        <begin position="319"/>
        <end position="352"/>
    </location>
</feature>
<gene>
    <name evidence="3" type="ORF">CLI71_08195</name>
</gene>
<feature type="coiled-coil region" evidence="2">
    <location>
        <begin position="280"/>
        <end position="321"/>
    </location>
</feature>
<keyword evidence="1" id="KW-0802">TPR repeat</keyword>
<protein>
    <submittedName>
        <fullName evidence="3">SIR2 family protein</fullName>
    </submittedName>
</protein>
<dbReference type="InterPro" id="IPR011990">
    <property type="entry name" value="TPR-like_helical_dom_sf"/>
</dbReference>
<evidence type="ECO:0000313" key="4">
    <source>
        <dbReference type="Proteomes" id="UP000219058"/>
    </source>
</evidence>
<dbReference type="PROSITE" id="PS50005">
    <property type="entry name" value="TPR"/>
    <property type="match status" value="1"/>
</dbReference>
<organism evidence="3 4">
    <name type="scientific">Prevotella intermedia</name>
    <dbReference type="NCBI Taxonomy" id="28131"/>
    <lineage>
        <taxon>Bacteria</taxon>
        <taxon>Pseudomonadati</taxon>
        <taxon>Bacteroidota</taxon>
        <taxon>Bacteroidia</taxon>
        <taxon>Bacteroidales</taxon>
        <taxon>Prevotellaceae</taxon>
        <taxon>Prevotella</taxon>
    </lineage>
</organism>